<name>F2JQR1_CELLD</name>
<dbReference type="SUPFAM" id="SSF52218">
    <property type="entry name" value="Flavoproteins"/>
    <property type="match status" value="1"/>
</dbReference>
<dbReference type="InterPro" id="IPR005025">
    <property type="entry name" value="FMN_Rdtase-like_dom"/>
</dbReference>
<dbReference type="EMBL" id="CP002582">
    <property type="protein sequence ID" value="ADZ82656.1"/>
    <property type="molecule type" value="Genomic_DNA"/>
</dbReference>
<accession>F2JQR1</accession>
<protein>
    <submittedName>
        <fullName evidence="2">NADPH-dependent FMN reductase</fullName>
    </submittedName>
</protein>
<organism evidence="2 3">
    <name type="scientific">Cellulosilyticum lentocellum (strain ATCC 49066 / DSM 5427 / NCIMB 11756 / RHM5)</name>
    <name type="common">Clostridium lentocellum</name>
    <dbReference type="NCBI Taxonomy" id="642492"/>
    <lineage>
        <taxon>Bacteria</taxon>
        <taxon>Bacillati</taxon>
        <taxon>Bacillota</taxon>
        <taxon>Clostridia</taxon>
        <taxon>Lachnospirales</taxon>
        <taxon>Cellulosilyticaceae</taxon>
        <taxon>Cellulosilyticum</taxon>
    </lineage>
</organism>
<dbReference type="Gene3D" id="3.40.50.360">
    <property type="match status" value="1"/>
</dbReference>
<keyword evidence="3" id="KW-1185">Reference proteome</keyword>
<dbReference type="HOGENOM" id="CLU_050993_1_1_9"/>
<evidence type="ECO:0000259" key="1">
    <source>
        <dbReference type="Pfam" id="PF03358"/>
    </source>
</evidence>
<dbReference type="InterPro" id="IPR029039">
    <property type="entry name" value="Flavoprotein-like_sf"/>
</dbReference>
<gene>
    <name evidence="2" type="ordered locus">Clole_0924</name>
</gene>
<dbReference type="AlphaFoldDB" id="F2JQR1"/>
<dbReference type="RefSeq" id="WP_013655957.1">
    <property type="nucleotide sequence ID" value="NC_015275.1"/>
</dbReference>
<dbReference type="PANTHER" id="PTHR43741:SF4">
    <property type="entry name" value="FMN-DEPENDENT NADH:QUINONE OXIDOREDUCTASE"/>
    <property type="match status" value="1"/>
</dbReference>
<sequence length="231" mass="26806">MKVLIIYGTNRKGFTYKSMEVFKRELKQLAERLEEIEFEEVFVPEAMPYICSGCKTCLIRGIEYCPHSASMLPIIKQMREADGIIIASPTYVFDVTGGLKNVLDHLFTLWLSHRPEPIFFNKVGFSFATAAGAGMKNTHRTIRSTFKYLGFRKIYSFSVREAQYGQNVEGMRKKARKRAKIFYKALVHQNLGSTNLFRYIMMKLMAKMINTYNENGIVGLDKKYWKEKGWL</sequence>
<dbReference type="eggNOG" id="COG0655">
    <property type="taxonomic scope" value="Bacteria"/>
</dbReference>
<dbReference type="InterPro" id="IPR050104">
    <property type="entry name" value="FMN-dep_NADH:Q_OxRdtase_AzoR1"/>
</dbReference>
<dbReference type="STRING" id="642492.Clole_0924"/>
<feature type="domain" description="NADPH-dependent FMN reductase-like" evidence="1">
    <location>
        <begin position="1"/>
        <end position="154"/>
    </location>
</feature>
<dbReference type="Proteomes" id="UP000008467">
    <property type="component" value="Chromosome"/>
</dbReference>
<evidence type="ECO:0000313" key="2">
    <source>
        <dbReference type="EMBL" id="ADZ82656.1"/>
    </source>
</evidence>
<dbReference type="Pfam" id="PF03358">
    <property type="entry name" value="FMN_red"/>
    <property type="match status" value="1"/>
</dbReference>
<proteinExistence type="predicted"/>
<reference evidence="2 3" key="1">
    <citation type="journal article" date="2011" name="J. Bacteriol.">
        <title>Complete genome sequence of the cellulose-degrading bacterium Cellulosilyticum lentocellum.</title>
        <authorList>
            <consortium name="US DOE Joint Genome Institute"/>
            <person name="Miller D.A."/>
            <person name="Suen G."/>
            <person name="Bruce D."/>
            <person name="Copeland A."/>
            <person name="Cheng J.F."/>
            <person name="Detter C."/>
            <person name="Goodwin L.A."/>
            <person name="Han C.S."/>
            <person name="Hauser L.J."/>
            <person name="Land M.L."/>
            <person name="Lapidus A."/>
            <person name="Lucas S."/>
            <person name="Meincke L."/>
            <person name="Pitluck S."/>
            <person name="Tapia R."/>
            <person name="Teshima H."/>
            <person name="Woyke T."/>
            <person name="Fox B.G."/>
            <person name="Angert E.R."/>
            <person name="Currie C.R."/>
        </authorList>
    </citation>
    <scope>NUCLEOTIDE SEQUENCE [LARGE SCALE GENOMIC DNA]</scope>
    <source>
        <strain evidence="3">ATCC 49066 / DSM 5427 / NCIMB 11756 / RHM5</strain>
    </source>
</reference>
<dbReference type="PANTHER" id="PTHR43741">
    <property type="entry name" value="FMN-DEPENDENT NADH-AZOREDUCTASE 1"/>
    <property type="match status" value="1"/>
</dbReference>
<evidence type="ECO:0000313" key="3">
    <source>
        <dbReference type="Proteomes" id="UP000008467"/>
    </source>
</evidence>
<dbReference type="GO" id="GO:0016491">
    <property type="term" value="F:oxidoreductase activity"/>
    <property type="evidence" value="ECO:0007669"/>
    <property type="project" value="InterPro"/>
</dbReference>
<dbReference type="KEGG" id="cle:Clole_0924"/>